<evidence type="ECO:0000313" key="2">
    <source>
        <dbReference type="Proteomes" id="UP000504610"/>
    </source>
</evidence>
<dbReference type="PANTHER" id="PTHR48449:SF1">
    <property type="entry name" value="DUF1985 DOMAIN-CONTAINING PROTEIN"/>
    <property type="match status" value="1"/>
</dbReference>
<proteinExistence type="predicted"/>
<accession>A0A9W3CRH6</accession>
<protein>
    <submittedName>
        <fullName evidence="3">Uncharacterized protein LOC108841793</fullName>
    </submittedName>
</protein>
<dbReference type="Pfam" id="PF09331">
    <property type="entry name" value="DUF1985"/>
    <property type="match status" value="1"/>
</dbReference>
<dbReference type="RefSeq" id="XP_056854090.1">
    <property type="nucleotide sequence ID" value="XM_056998110.1"/>
</dbReference>
<dbReference type="Proteomes" id="UP000504610">
    <property type="component" value="Chromosome 2"/>
</dbReference>
<dbReference type="PANTHER" id="PTHR48449">
    <property type="entry name" value="DUF1985 DOMAIN-CONTAINING PROTEIN"/>
    <property type="match status" value="1"/>
</dbReference>
<evidence type="ECO:0000259" key="1">
    <source>
        <dbReference type="Pfam" id="PF09331"/>
    </source>
</evidence>
<dbReference type="InterPro" id="IPR015410">
    <property type="entry name" value="DUF1985"/>
</dbReference>
<gene>
    <name evidence="3" type="primary">LOC108841793</name>
</gene>
<reference evidence="2" key="1">
    <citation type="journal article" date="2019" name="Database">
        <title>The radish genome database (RadishGD): an integrated information resource for radish genomics.</title>
        <authorList>
            <person name="Yu H.J."/>
            <person name="Baek S."/>
            <person name="Lee Y.J."/>
            <person name="Cho A."/>
            <person name="Mun J.H."/>
        </authorList>
    </citation>
    <scope>NUCLEOTIDE SEQUENCE [LARGE SCALE GENOMIC DNA]</scope>
    <source>
        <strain evidence="2">cv. WK10039</strain>
    </source>
</reference>
<reference evidence="3" key="2">
    <citation type="submission" date="2025-08" db="UniProtKB">
        <authorList>
            <consortium name="RefSeq"/>
        </authorList>
    </citation>
    <scope>IDENTIFICATION</scope>
    <source>
        <tissue evidence="3">Leaf</tissue>
    </source>
</reference>
<feature type="domain" description="DUF1985" evidence="1">
    <location>
        <begin position="75"/>
        <end position="128"/>
    </location>
</feature>
<dbReference type="KEGG" id="rsz:108841793"/>
<organism evidence="2 3">
    <name type="scientific">Raphanus sativus</name>
    <name type="common">Radish</name>
    <name type="synonym">Raphanus raphanistrum var. sativus</name>
    <dbReference type="NCBI Taxonomy" id="3726"/>
    <lineage>
        <taxon>Eukaryota</taxon>
        <taxon>Viridiplantae</taxon>
        <taxon>Streptophyta</taxon>
        <taxon>Embryophyta</taxon>
        <taxon>Tracheophyta</taxon>
        <taxon>Spermatophyta</taxon>
        <taxon>Magnoliopsida</taxon>
        <taxon>eudicotyledons</taxon>
        <taxon>Gunneridae</taxon>
        <taxon>Pentapetalae</taxon>
        <taxon>rosids</taxon>
        <taxon>malvids</taxon>
        <taxon>Brassicales</taxon>
        <taxon>Brassicaceae</taxon>
        <taxon>Brassiceae</taxon>
        <taxon>Raphanus</taxon>
    </lineage>
</organism>
<evidence type="ECO:0000313" key="3">
    <source>
        <dbReference type="RefSeq" id="XP_056854090.1"/>
    </source>
</evidence>
<sequence>MTMDQLPKCLFKEGTETQVEKVNDTCQTSILKNVEKYIPNECKEVLSDPQFSQVMVIYVHKFKYSGRVNHSFVYKQLLTRKRHELWFHYARRSLRFSMQELYAITGLKYKDEPELEIDNWRNDKGFWNIAKDEKVWIPQKYIKLAWISIRLGNICGFFTPLMRWGVPLSKLGIK</sequence>
<name>A0A9W3CRH6_RAPSA</name>
<keyword evidence="2" id="KW-1185">Reference proteome</keyword>
<dbReference type="GeneID" id="108841793"/>
<dbReference type="AlphaFoldDB" id="A0A9W3CRH6"/>
<dbReference type="OrthoDB" id="1096134at2759"/>